<sequence length="47" mass="5381">MRSLSGKEKGLGQEDLMCDKGKNDKTLKPKKNQTCKRVKTRMDIERG</sequence>
<proteinExistence type="predicted"/>
<organism evidence="2">
    <name type="scientific">Cucumis melo</name>
    <name type="common">Muskmelon</name>
    <dbReference type="NCBI Taxonomy" id="3656"/>
    <lineage>
        <taxon>Eukaryota</taxon>
        <taxon>Viridiplantae</taxon>
        <taxon>Streptophyta</taxon>
        <taxon>Embryophyta</taxon>
        <taxon>Tracheophyta</taxon>
        <taxon>Spermatophyta</taxon>
        <taxon>Magnoliopsida</taxon>
        <taxon>eudicotyledons</taxon>
        <taxon>Gunneridae</taxon>
        <taxon>Pentapetalae</taxon>
        <taxon>rosids</taxon>
        <taxon>fabids</taxon>
        <taxon>Cucurbitales</taxon>
        <taxon>Cucurbitaceae</taxon>
        <taxon>Benincaseae</taxon>
        <taxon>Cucumis</taxon>
    </lineage>
</organism>
<feature type="region of interest" description="Disordered" evidence="1">
    <location>
        <begin position="1"/>
        <end position="47"/>
    </location>
</feature>
<evidence type="ECO:0000313" key="2">
    <source>
        <dbReference type="EnsemblPlants" id="MELO3C013032.2.1"/>
    </source>
</evidence>
<dbReference type="AlphaFoldDB" id="A0A9I9D4N6"/>
<reference evidence="2" key="1">
    <citation type="submission" date="2023-03" db="UniProtKB">
        <authorList>
            <consortium name="EnsemblPlants"/>
        </authorList>
    </citation>
    <scope>IDENTIFICATION</scope>
</reference>
<accession>A0A9I9D4N6</accession>
<dbReference type="EnsemblPlants" id="MELO3C013032.2.1">
    <property type="protein sequence ID" value="MELO3C013032.2.1"/>
    <property type="gene ID" value="MELO3C013032.2"/>
</dbReference>
<protein>
    <submittedName>
        <fullName evidence="2">Uncharacterized protein</fullName>
    </submittedName>
</protein>
<feature type="compositionally biased region" description="Basic and acidic residues" evidence="1">
    <location>
        <begin position="1"/>
        <end position="27"/>
    </location>
</feature>
<dbReference type="Gramene" id="MELO3C013032.2.1">
    <property type="protein sequence ID" value="MELO3C013032.2.1"/>
    <property type="gene ID" value="MELO3C013032.2"/>
</dbReference>
<evidence type="ECO:0000256" key="1">
    <source>
        <dbReference type="SAM" id="MobiDB-lite"/>
    </source>
</evidence>
<name>A0A9I9D4N6_CUCME</name>
<feature type="compositionally biased region" description="Basic residues" evidence="1">
    <location>
        <begin position="28"/>
        <end position="39"/>
    </location>
</feature>